<dbReference type="SUPFAM" id="SSF64268">
    <property type="entry name" value="PX domain"/>
    <property type="match status" value="1"/>
</dbReference>
<dbReference type="InterPro" id="IPR013937">
    <property type="entry name" value="Sorting_nexin_C"/>
</dbReference>
<dbReference type="SMART" id="SM00313">
    <property type="entry name" value="PXA"/>
    <property type="match status" value="1"/>
</dbReference>
<proteinExistence type="inferred from homology"/>
<evidence type="ECO:0000256" key="2">
    <source>
        <dbReference type="SAM" id="Coils"/>
    </source>
</evidence>
<comment type="similarity">
    <text evidence="1">Belongs to the sorting nexin family.</text>
</comment>
<dbReference type="SUPFAM" id="SSF48097">
    <property type="entry name" value="Regulator of G-protein signaling, RGS"/>
    <property type="match status" value="1"/>
</dbReference>
<protein>
    <recommendedName>
        <fullName evidence="8">Sorting nexin-25</fullName>
    </recommendedName>
</protein>
<dbReference type="InterPro" id="IPR016137">
    <property type="entry name" value="RGS"/>
</dbReference>
<dbReference type="Gene3D" id="1.10.167.10">
    <property type="entry name" value="Regulator of G-protein Signalling 4, domain 2"/>
    <property type="match status" value="1"/>
</dbReference>
<evidence type="ECO:0008006" key="8">
    <source>
        <dbReference type="Google" id="ProtNLM"/>
    </source>
</evidence>
<evidence type="ECO:0000256" key="3">
    <source>
        <dbReference type="SAM" id="Phobius"/>
    </source>
</evidence>
<dbReference type="InterPro" id="IPR003114">
    <property type="entry name" value="Phox_assoc"/>
</dbReference>
<dbReference type="GO" id="GO:0035091">
    <property type="term" value="F:phosphatidylinositol binding"/>
    <property type="evidence" value="ECO:0007669"/>
    <property type="project" value="InterPro"/>
</dbReference>
<feature type="domain" description="PX" evidence="5">
    <location>
        <begin position="584"/>
        <end position="707"/>
    </location>
</feature>
<dbReference type="SMART" id="SM00315">
    <property type="entry name" value="RGS"/>
    <property type="match status" value="1"/>
</dbReference>
<evidence type="ECO:0000259" key="5">
    <source>
        <dbReference type="PROSITE" id="PS50195"/>
    </source>
</evidence>
<dbReference type="PROSITE" id="PS51207">
    <property type="entry name" value="PXA"/>
    <property type="match status" value="1"/>
</dbReference>
<feature type="domain" description="RGS" evidence="4">
    <location>
        <begin position="372"/>
        <end position="487"/>
    </location>
</feature>
<evidence type="ECO:0000313" key="7">
    <source>
        <dbReference type="EMBL" id="KAL0270423.1"/>
    </source>
</evidence>
<feature type="transmembrane region" description="Helical" evidence="3">
    <location>
        <begin position="28"/>
        <end position="51"/>
    </location>
</feature>
<dbReference type="InterPro" id="IPR037899">
    <property type="entry name" value="SNX25_PX"/>
</dbReference>
<dbReference type="PROSITE" id="PS50195">
    <property type="entry name" value="PX"/>
    <property type="match status" value="1"/>
</dbReference>
<feature type="domain" description="PXA" evidence="6">
    <location>
        <begin position="93"/>
        <end position="260"/>
    </location>
</feature>
<accession>A0AAW2HM04</accession>
<keyword evidence="3" id="KW-0812">Transmembrane</keyword>
<dbReference type="Pfam" id="PF08628">
    <property type="entry name" value="Nexin_C"/>
    <property type="match status" value="1"/>
</dbReference>
<dbReference type="AlphaFoldDB" id="A0AAW2HM04"/>
<dbReference type="CDD" id="cd06878">
    <property type="entry name" value="PX_SNX25"/>
    <property type="match status" value="1"/>
</dbReference>
<dbReference type="InterPro" id="IPR036305">
    <property type="entry name" value="RGS_sf"/>
</dbReference>
<evidence type="ECO:0000259" key="4">
    <source>
        <dbReference type="PROSITE" id="PS50132"/>
    </source>
</evidence>
<dbReference type="PROSITE" id="PS50132">
    <property type="entry name" value="RGS"/>
    <property type="match status" value="1"/>
</dbReference>
<feature type="coiled-coil region" evidence="2">
    <location>
        <begin position="517"/>
        <end position="572"/>
    </location>
</feature>
<dbReference type="Pfam" id="PF00787">
    <property type="entry name" value="PX"/>
    <property type="match status" value="1"/>
</dbReference>
<comment type="caution">
    <text evidence="7">The sequence shown here is derived from an EMBL/GenBank/DDBJ whole genome shotgun (WGS) entry which is preliminary data.</text>
</comment>
<dbReference type="Pfam" id="PF00615">
    <property type="entry name" value="RGS"/>
    <property type="match status" value="1"/>
</dbReference>
<dbReference type="EMBL" id="JARGDH010000004">
    <property type="protein sequence ID" value="KAL0270423.1"/>
    <property type="molecule type" value="Genomic_DNA"/>
</dbReference>
<dbReference type="Gene3D" id="3.30.1520.10">
    <property type="entry name" value="Phox-like domain"/>
    <property type="match status" value="1"/>
</dbReference>
<dbReference type="InterPro" id="IPR036871">
    <property type="entry name" value="PX_dom_sf"/>
</dbReference>
<reference evidence="7" key="1">
    <citation type="journal article" date="2024" name="Gigascience">
        <title>Chromosome-level genome of the poultry shaft louse Menopon gallinae provides insight into the host-switching and adaptive evolution of parasitic lice.</title>
        <authorList>
            <person name="Xu Y."/>
            <person name="Ma L."/>
            <person name="Liu S."/>
            <person name="Liang Y."/>
            <person name="Liu Q."/>
            <person name="He Z."/>
            <person name="Tian L."/>
            <person name="Duan Y."/>
            <person name="Cai W."/>
            <person name="Li H."/>
            <person name="Song F."/>
        </authorList>
    </citation>
    <scope>NUCLEOTIDE SEQUENCE</scope>
    <source>
        <strain evidence="7">Cailab_2023a</strain>
    </source>
</reference>
<dbReference type="InterPro" id="IPR001683">
    <property type="entry name" value="PX_dom"/>
</dbReference>
<dbReference type="PANTHER" id="PTHR22775:SF48">
    <property type="entry name" value="SORTING NEXIN-25"/>
    <property type="match status" value="1"/>
</dbReference>
<dbReference type="Pfam" id="PF02194">
    <property type="entry name" value="PXA"/>
    <property type="match status" value="1"/>
</dbReference>
<name>A0AAW2HM04_9NEOP</name>
<evidence type="ECO:0000256" key="1">
    <source>
        <dbReference type="ARBA" id="ARBA00010883"/>
    </source>
</evidence>
<dbReference type="InterPro" id="IPR044926">
    <property type="entry name" value="RGS_subdomain_2"/>
</dbReference>
<dbReference type="PANTHER" id="PTHR22775">
    <property type="entry name" value="SORTING NEXIN"/>
    <property type="match status" value="1"/>
</dbReference>
<keyword evidence="3" id="KW-1133">Transmembrane helix</keyword>
<keyword evidence="3" id="KW-0472">Membrane</keyword>
<organism evidence="7">
    <name type="scientific">Menopon gallinae</name>
    <name type="common">poultry shaft louse</name>
    <dbReference type="NCBI Taxonomy" id="328185"/>
    <lineage>
        <taxon>Eukaryota</taxon>
        <taxon>Metazoa</taxon>
        <taxon>Ecdysozoa</taxon>
        <taxon>Arthropoda</taxon>
        <taxon>Hexapoda</taxon>
        <taxon>Insecta</taxon>
        <taxon>Pterygota</taxon>
        <taxon>Neoptera</taxon>
        <taxon>Paraneoptera</taxon>
        <taxon>Psocodea</taxon>
        <taxon>Troctomorpha</taxon>
        <taxon>Phthiraptera</taxon>
        <taxon>Amblycera</taxon>
        <taxon>Menoponidae</taxon>
        <taxon>Menopon</taxon>
    </lineage>
</organism>
<gene>
    <name evidence="7" type="ORF">PYX00_007837</name>
</gene>
<dbReference type="SMART" id="SM00312">
    <property type="entry name" value="PX"/>
    <property type="match status" value="1"/>
</dbReference>
<keyword evidence="2" id="KW-0175">Coiled coil</keyword>
<evidence type="ECO:0000259" key="6">
    <source>
        <dbReference type="PROSITE" id="PS51207"/>
    </source>
</evidence>
<sequence length="927" mass="107149">MQMTAVLLAVSAILPFMFFMPRVLWSVILLITWMAAIILAVSVTITAHITLSMKHKVRHVSQVSSYSNFHKHIQERYAIQMHKTPERLPVIFGRSLDFAVQDLLDLIVRDLISPWLKDLSYAITNLQHLIKKEIWLAIGKLHDRLSNIDETKFIAVDIVSKLTNHFERIRSVQTYTLMEPKAVFYLSNHLVTPEKELNYLRKTSELILSSLFSKSLITHTVNKNLLIEIAACKVFLPISVLLTDPNYINSKILEYMNQFVQKHSLHQNSCTLAESYQDFLQLIQNSDDVDHLKHMRYSIMTEIMQATTVQNLRKTRNLDREQYQSNAKKLKRYLAQLTFAKAQCDARLRSLGYPGFEEYENTSSDSEKKMVPMEKVLESVYGRKLLSKFLENCNQEHLLVYWAAVEELRTTDKVNWHQIAAEIYYTFIHSPNAPIKVEKSVRRRMESFLLGNTGPEAFYEVQDYIVDVLRKKIYPAFISTEYFTMFLQNVDVSSQDDTDENHLYAEGERNDTVIVQAGFARNRLNELQEKLNNKTQALQALKISLKPESKVLSGLQKEVDNLEGEKRHLEAHLNRTDAWSEHLGKWRAVVQSAEIPDDKEPLQFVLVVHVLEDETDSEAISTGWVVLRKLSEFHDLHRKLLQVWNGVKQLELPSQSPKFWFGKSSDKSSLEKAKHLIQKYLEFVLMDERLNASEALYTFLSPSSEYLKTIANSGVPSPKKTRFSFSTLFKSSNQQGNSESSRDSDDDEFSLLDEDIRLNSIEGKDAIAEPLYTLLGEIFDLRGVFRWLRKTLIAFVQISYGRTINKQIVETVAWLFSEQMVHYYVQVLTQSWWPNGVLINNLPSPSEEEKTKIRSEAKALFIGNIPEVLNNLIGQQNARRGAIKIFEVLQDVKLNKQLFYDLLELFVYEIFPEIKRANNSAAGRKNV</sequence>